<dbReference type="GO" id="GO:0019867">
    <property type="term" value="C:outer membrane"/>
    <property type="evidence" value="ECO:0007669"/>
    <property type="project" value="InterPro"/>
</dbReference>
<feature type="signal peptide" evidence="3">
    <location>
        <begin position="1"/>
        <end position="21"/>
    </location>
</feature>
<dbReference type="Proteomes" id="UP000002430">
    <property type="component" value="Chromosome"/>
</dbReference>
<dbReference type="HOGENOM" id="CLU_090265_3_0_7"/>
<dbReference type="eggNOG" id="COG3133">
    <property type="taxonomic scope" value="Bacteria"/>
</dbReference>
<dbReference type="InterPro" id="IPR051407">
    <property type="entry name" value="Bact_OM_lipoprot/Surf_antigen"/>
</dbReference>
<protein>
    <submittedName>
        <fullName evidence="5">Outer membrane lipoprotein</fullName>
    </submittedName>
</protein>
<sequence>MQRCGLYIICLVLSIGMISCANFSASSFGGKQIRSAHIVEFGKVVSVKPVELEGNTPILGTITGGAVGGVLGSLIGGGSGRILSTVVGAGAGAVAGNIAERKITTQQGLEIEVKLDNGQIISIVQGADQSFSPGERVRVLRGSDGSARVSSI</sequence>
<keyword evidence="2" id="KW-0472">Membrane</keyword>
<dbReference type="EMBL" id="AM180252">
    <property type="protein sequence ID" value="CAJ54203.1"/>
    <property type="molecule type" value="Genomic_DNA"/>
</dbReference>
<evidence type="ECO:0000256" key="1">
    <source>
        <dbReference type="ARBA" id="ARBA00004370"/>
    </source>
</evidence>
<gene>
    <name evidence="5" type="ordered locus">LI0147</name>
</gene>
<dbReference type="OrthoDB" id="9099827at2"/>
<dbReference type="RefSeq" id="WP_011526230.1">
    <property type="nucleotide sequence ID" value="NC_008011.1"/>
</dbReference>
<evidence type="ECO:0000259" key="4">
    <source>
        <dbReference type="Pfam" id="PF05433"/>
    </source>
</evidence>
<feature type="chain" id="PRO_5004194467" evidence="3">
    <location>
        <begin position="22"/>
        <end position="152"/>
    </location>
</feature>
<comment type="subcellular location">
    <subcellularLocation>
        <location evidence="1">Membrane</location>
    </subcellularLocation>
</comment>
<keyword evidence="6" id="KW-1185">Reference proteome</keyword>
<evidence type="ECO:0000256" key="2">
    <source>
        <dbReference type="ARBA" id="ARBA00023136"/>
    </source>
</evidence>
<dbReference type="KEGG" id="lip:LI0147"/>
<keyword evidence="3" id="KW-0732">Signal</keyword>
<keyword evidence="5" id="KW-0449">Lipoprotein</keyword>
<reference evidence="5 6" key="1">
    <citation type="submission" date="2005-11" db="EMBL/GenBank/DDBJ databases">
        <title>The complete genome sequence of Lawsonia intracellularis: the causative agent of proliferative enteropathy.</title>
        <authorList>
            <person name="Kaur K."/>
            <person name="Zhang Q."/>
            <person name="Beckler D."/>
            <person name="Munir S."/>
            <person name="Li L."/>
            <person name="Kinsley K."/>
            <person name="Herron L."/>
            <person name="Peterson A."/>
            <person name="May B."/>
            <person name="Singh S."/>
            <person name="Gebhart C."/>
            <person name="Kapur V."/>
        </authorList>
    </citation>
    <scope>NUCLEOTIDE SEQUENCE [LARGE SCALE GENOMIC DNA]</scope>
    <source>
        <strain evidence="5 6">PHE/MN1-00</strain>
    </source>
</reference>
<dbReference type="PANTHER" id="PTHR35603">
    <property type="match status" value="1"/>
</dbReference>
<evidence type="ECO:0000256" key="3">
    <source>
        <dbReference type="SAM" id="SignalP"/>
    </source>
</evidence>
<accession>Q1MS22</accession>
<proteinExistence type="predicted"/>
<name>Q1MS22_LAWIP</name>
<evidence type="ECO:0000313" key="5">
    <source>
        <dbReference type="EMBL" id="CAJ54203.1"/>
    </source>
</evidence>
<dbReference type="Pfam" id="PF05433">
    <property type="entry name" value="Rick_17kDa_Anti"/>
    <property type="match status" value="1"/>
</dbReference>
<organism evidence="5 6">
    <name type="scientific">Lawsonia intracellularis (strain PHE/MN1-00)</name>
    <dbReference type="NCBI Taxonomy" id="363253"/>
    <lineage>
        <taxon>Bacteria</taxon>
        <taxon>Pseudomonadati</taxon>
        <taxon>Thermodesulfobacteriota</taxon>
        <taxon>Desulfovibrionia</taxon>
        <taxon>Desulfovibrionales</taxon>
        <taxon>Desulfovibrionaceae</taxon>
        <taxon>Lawsonia</taxon>
    </lineage>
</organism>
<evidence type="ECO:0000313" key="6">
    <source>
        <dbReference type="Proteomes" id="UP000002430"/>
    </source>
</evidence>
<dbReference type="PROSITE" id="PS51257">
    <property type="entry name" value="PROKAR_LIPOPROTEIN"/>
    <property type="match status" value="1"/>
</dbReference>
<feature type="domain" description="Glycine zipper 2TM" evidence="4">
    <location>
        <begin position="59"/>
        <end position="99"/>
    </location>
</feature>
<dbReference type="InterPro" id="IPR008816">
    <property type="entry name" value="Gly_zipper_2TM_dom"/>
</dbReference>
<dbReference type="PANTHER" id="PTHR35603:SF2">
    <property type="entry name" value="OUTER MEMBRANE LIPOPROTEIN"/>
    <property type="match status" value="1"/>
</dbReference>
<dbReference type="STRING" id="363253.LI0147"/>
<dbReference type="AlphaFoldDB" id="Q1MS22"/>